<feature type="compositionally biased region" description="Basic and acidic residues" evidence="2">
    <location>
        <begin position="1385"/>
        <end position="1403"/>
    </location>
</feature>
<proteinExistence type="predicted"/>
<comment type="caution">
    <text evidence="3">The sequence shown here is derived from an EMBL/GenBank/DDBJ whole genome shotgun (WGS) entry which is preliminary data.</text>
</comment>
<evidence type="ECO:0000256" key="1">
    <source>
        <dbReference type="SAM" id="Coils"/>
    </source>
</evidence>
<evidence type="ECO:0000313" key="3">
    <source>
        <dbReference type="EMBL" id="OLP81413.1"/>
    </source>
</evidence>
<gene>
    <name evidence="3" type="ORF">AK812_SmicGene38048</name>
</gene>
<keyword evidence="1" id="KW-0175">Coiled coil</keyword>
<evidence type="ECO:0000256" key="2">
    <source>
        <dbReference type="SAM" id="MobiDB-lite"/>
    </source>
</evidence>
<keyword evidence="4" id="KW-1185">Reference proteome</keyword>
<dbReference type="Proteomes" id="UP000186817">
    <property type="component" value="Unassembled WGS sequence"/>
</dbReference>
<feature type="compositionally biased region" description="Basic residues" evidence="2">
    <location>
        <begin position="1353"/>
        <end position="1384"/>
    </location>
</feature>
<feature type="compositionally biased region" description="Acidic residues" evidence="2">
    <location>
        <begin position="1323"/>
        <end position="1334"/>
    </location>
</feature>
<organism evidence="3 4">
    <name type="scientific">Symbiodinium microadriaticum</name>
    <name type="common">Dinoflagellate</name>
    <name type="synonym">Zooxanthella microadriatica</name>
    <dbReference type="NCBI Taxonomy" id="2951"/>
    <lineage>
        <taxon>Eukaryota</taxon>
        <taxon>Sar</taxon>
        <taxon>Alveolata</taxon>
        <taxon>Dinophyceae</taxon>
        <taxon>Suessiales</taxon>
        <taxon>Symbiodiniaceae</taxon>
        <taxon>Symbiodinium</taxon>
    </lineage>
</organism>
<feature type="region of interest" description="Disordered" evidence="2">
    <location>
        <begin position="1313"/>
        <end position="1442"/>
    </location>
</feature>
<evidence type="ECO:0000313" key="4">
    <source>
        <dbReference type="Proteomes" id="UP000186817"/>
    </source>
</evidence>
<dbReference type="EMBL" id="LSRX01001282">
    <property type="protein sequence ID" value="OLP81413.1"/>
    <property type="molecule type" value="Genomic_DNA"/>
</dbReference>
<name>A0A1Q9CEN6_SYMMI</name>
<accession>A0A1Q9CEN6</accession>
<feature type="compositionally biased region" description="Basic and acidic residues" evidence="2">
    <location>
        <begin position="2241"/>
        <end position="2257"/>
    </location>
</feature>
<reference evidence="3 4" key="1">
    <citation type="submission" date="2016-02" db="EMBL/GenBank/DDBJ databases">
        <title>Genome analysis of coral dinoflagellate symbionts highlights evolutionary adaptations to a symbiotic lifestyle.</title>
        <authorList>
            <person name="Aranda M."/>
            <person name="Li Y."/>
            <person name="Liew Y.J."/>
            <person name="Baumgarten S."/>
            <person name="Simakov O."/>
            <person name="Wilson M."/>
            <person name="Piel J."/>
            <person name="Ashoor H."/>
            <person name="Bougouffa S."/>
            <person name="Bajic V.B."/>
            <person name="Ryu T."/>
            <person name="Ravasi T."/>
            <person name="Bayer T."/>
            <person name="Micklem G."/>
            <person name="Kim H."/>
            <person name="Bhak J."/>
            <person name="Lajeunesse T.C."/>
            <person name="Voolstra C.R."/>
        </authorList>
    </citation>
    <scope>NUCLEOTIDE SEQUENCE [LARGE SCALE GENOMIC DNA]</scope>
    <source>
        <strain evidence="3 4">CCMP2467</strain>
    </source>
</reference>
<feature type="region of interest" description="Disordered" evidence="2">
    <location>
        <begin position="1692"/>
        <end position="1730"/>
    </location>
</feature>
<feature type="coiled-coil region" evidence="1">
    <location>
        <begin position="736"/>
        <end position="763"/>
    </location>
</feature>
<sequence>MLRVQVIVVDPTPGYGDVIDAVWALNQAWEKNAEVPLFVGINFYWPGNDTEKSKAAGMISYVKGLLMRTWWETSQEAGDAEPKRTEATTVHRPTLQVLTWDGMKAIVPDMVQDRFRDAEEEVCHHWTVLCKTVQDSLNELVSLTSVAAASSQNGRVGVKFTGPEAHPSEGHDGIDLTRDLNDILEEFDRSDVDMSKVLYTVKPTKTVPGIMLLKDMRILLHSEEAMHGPSWKCPACELFGFGTGALTLDDTDLFKGTQRVGATLFQIENDYDFVVAVEDGKKQIQRVCDLVYEAMQAGVTDLTVEHHKCSPMKVTKQAFVLFPPLQRAIETFEGWWQEHQDVEGILKALWPDPDSQQAWVMKLDQLFPPEDGVQYLQARWGDHGPKNLRPWHWGWTKACGNKGTVTKDNFLYLLQSVMVKGLVTDTLEAGIELPLIMPARNTFDDDFCKTELAPAFSVHEIKGWSRVTAMYIAVAAAQKAGILDDYIAFLKSCDKLRNFQTQVANYMNIPEGKDEIDINRDVTLVSVLSRSKPNCFTYVHQIDKRVQLYDCGPRQQLTAFKEAATQFNLSKGESDAVENLLLHISPATREMLTKMSSTFGMVKGPITHSGIASKALRNNFHRDSGIAFYEDKLGNANGTVELILSRVHKDYINTAVGMRASASDDRIQQLQKICRMFQLFLEHLATKLSDVFSAERPNLVESFMAGSFDDELLEQADKLPVPLDCAALAEFRHLTQRAANQLRNEELRKKKELQAQVDKASIQSLSEQMMQDVEALKVYDKSLSEAKELWGDMVQSYKRNRRNKGLARVEDIMSTRLNVQLLELGPTGGFKSIPKHYGFFKNVAAKDMDLKDIVDADTKIEDALIQNSLNPEYHMTAVFDIASLHGSKNHWTVDRVPLVSHKDMRLVPHADAEEQGEVIGVGDRVAQMGPKGWKHIISQLCLGRKWSDKDDPTRHKVIVVDPAPGCGDVIDAVWALNQAWEKKADVPLFVGINFYWPGNDAEEDVLSKWTVFCKTVQDSLGSLGSLTSVAAASDAKNGRVGVKFTGPEAHPSEGFDGIDLTRDLNEILEEFDRSDVDMSKVLYSVKPTKSLPGIMLLKDMKILLHSEEAMHGPSWKCPACELFGFGTGALTLDDTDLFKGTQRVGATLFQIENDYDFVVAVEDGKKQIARVCDLVYEAPFLNKIQALQAGVTDLTVEHHKCSPTKVTKQGREVELHCRLTLELKKQAVAFIGDRLDDSTLAQSVMKRGVFGSVFRDDPKALPNAGGAVVWEVQKSLNPPAMLKAYKPKLWLLGALKMDATKVYVLECEKSDIMDVPPKTNTQDQDEPNTQDQDEPSTITDGVNGTEAPEKPKPKAKGKGKPKAKAKARAKSKNSKKTVRAKKKAKKDEKADDMEKDKEAKPADNEPADEEPGDVKKKPSAKTKKSMKTKKTKKGKNKRKAATTWYGETGGLDPWCEEGWKVHPEESEEAVEEEVDEALPQEGPETKRNKKVYSNIDGTYFKLHKKLKDGYCYVKSTDPDKQVFQVKIPGADMVHNIMVCEKMMDKIVEVGAAAATQMRNEFYEKYPDGYNKSGWLREGFSLLKQHASYKRDYLMPRLKADGALEPKPANYADIPPHDKDLLGPWKPEGSDVYARSFGGRVARLQALFAEVARGADRYQKLDEREIAADLVPWLMERPGLSREQAELTVEGLRPRWREGDLGDPDQVPATPASEELPLGVDSSLASASEPEEPVCKQARVLDRKANYHLALFTGCTRSGCSARARLPHMYNNAKMGRGVPSGRGGGKGKYHELDPRAIWQVSTCSEIAQLTEIDRRNVCAIPLIRGPRADFLATEVLPRGCYIDFEENRVRTAIGAWDEVDGEGGHGGGPFPVLPTPDRYARKFHTASFEASQPAHATSMVEVVEEGLAKKLAKGASELKFLLTQHKVSADIQGELYENGIDTVARFAAAATDEADLKAMLKDSFSINPSESLKLRAQAAGVVVAWKTAISRVERQAEAEATNEVRDLAKPIPSTDYIAMRQAFAAKFGELEDKHIPAKEYIEKKLAELESGEFRAEPLTEIISRDEVDPDTLLPHWDAKGTISLRKGGSKTAMPSGPEQLRLRLTVLQNTLVMIQLRHPGRRELEDVNFALFEKYKEYLLGDYCYGLRSSEDSGALVPPWSLVLSYEHAIRKHAYKVMATAGYSFGAALLHAYKEPSVKERNFTTPLALHAKRPQPWHANTAEQPPLKKPHKGKGAKGNGKGKDDKGAKKLKEGSDRTPDGKPICFRYNAKGCKSLCTRVHAMLREVAATTGATSSRPLKVLYLFSGTPRKLDMAACLQQLASAWTLQLHTECVDVKRSAKQDLSLPKVRQSYLTRIAAKEFDAVLLSPPCATFSRAAWANFRGPRPIRSYDCPRGLDTLTPAERDRAILGNIFADFSYEVAALVADGAATFLAMEHPEDLGALASGPHEGLRPASMWQWPQLADLLSKGLRTVAFHQASFGTPYAKPTRLLLHTSLPMPDCVFEGMPRYDSKGCYTGLSTMGVGYARLADGLTRRRTWANQGYSMWPPTQPLYLKLLRAMLEAAGNPNRDFLRQAEEGLPVGILDPLPRTTHVFEEQRKWPLENSPWEASLAWVPNYSSVEEHADFARAKFEEDVREGLLAKMTMGEFLERYGEHTAIAALAVIVEDEELDKKRIIHDATHGVRVNHRIKCRDKLRSPGAREKKQLLREHEEEGETAFSVVGDIAKAHRRYKHAAKEHGYLACQVDAKEEVPGDPASQTVYVNKVGTFGLSCASYWWTRIAACGLRLTYHLLGPGFPRPGGYGEGPPWTTGHPFELFVLGYPRLPLQVG</sequence>
<protein>
    <submittedName>
        <fullName evidence="3">Uncharacterized protein</fullName>
    </submittedName>
</protein>
<feature type="compositionally biased region" description="Basic residues" evidence="2">
    <location>
        <begin position="1417"/>
        <end position="1440"/>
    </location>
</feature>
<feature type="region of interest" description="Disordered" evidence="2">
    <location>
        <begin position="2214"/>
        <end position="2257"/>
    </location>
</feature>